<keyword evidence="3" id="KW-1185">Reference proteome</keyword>
<dbReference type="Gene3D" id="3.40.1350.10">
    <property type="match status" value="1"/>
</dbReference>
<dbReference type="GO" id="GO:0004519">
    <property type="term" value="F:endonuclease activity"/>
    <property type="evidence" value="ECO:0007669"/>
    <property type="project" value="InterPro"/>
</dbReference>
<dbReference type="STRING" id="1266370.NITGR_1080003"/>
<dbReference type="HOGENOM" id="CLU_2524146_0_0_0"/>
<dbReference type="Pfam" id="PF04471">
    <property type="entry name" value="Mrr_cat"/>
    <property type="match status" value="1"/>
</dbReference>
<accession>M1YVL4</accession>
<dbReference type="InterPro" id="IPR011856">
    <property type="entry name" value="tRNA_endonuc-like_dom_sf"/>
</dbReference>
<evidence type="ECO:0000259" key="1">
    <source>
        <dbReference type="Pfam" id="PF04471"/>
    </source>
</evidence>
<dbReference type="GO" id="GO:0009307">
    <property type="term" value="P:DNA restriction-modification system"/>
    <property type="evidence" value="ECO:0007669"/>
    <property type="project" value="InterPro"/>
</dbReference>
<dbReference type="GO" id="GO:0003677">
    <property type="term" value="F:DNA binding"/>
    <property type="evidence" value="ECO:0007669"/>
    <property type="project" value="InterPro"/>
</dbReference>
<comment type="caution">
    <text evidence="2">The sequence shown here is derived from an EMBL/GenBank/DDBJ whole genome shotgun (WGS) entry which is preliminary data.</text>
</comment>
<dbReference type="EMBL" id="CAQJ01000011">
    <property type="protein sequence ID" value="CCQ89520.1"/>
    <property type="molecule type" value="Genomic_DNA"/>
</dbReference>
<dbReference type="AlphaFoldDB" id="M1YVL4"/>
<dbReference type="InParanoid" id="M1YVL4"/>
<feature type="domain" description="Restriction endonuclease type IV Mrr" evidence="1">
    <location>
        <begin position="25"/>
        <end position="76"/>
    </location>
</feature>
<reference evidence="2 3" key="1">
    <citation type="journal article" date="2013" name="Front. Microbiol.">
        <title>The genome of Nitrospina gracilis illuminates the metabolism and evolution of the major marine nitrite oxidizer.</title>
        <authorList>
            <person name="Luecker S."/>
            <person name="Nowka B."/>
            <person name="Rattei T."/>
            <person name="Spieck E."/>
            <person name="and Daims H."/>
        </authorList>
    </citation>
    <scope>NUCLEOTIDE SEQUENCE [LARGE SCALE GENOMIC DNA]</scope>
    <source>
        <strain evidence="2 3">3/211</strain>
    </source>
</reference>
<name>M1YVL4_NITG3</name>
<proteinExistence type="predicted"/>
<organism evidence="2 3">
    <name type="scientific">Nitrospina gracilis (strain 3/211)</name>
    <dbReference type="NCBI Taxonomy" id="1266370"/>
    <lineage>
        <taxon>Bacteria</taxon>
        <taxon>Pseudomonadati</taxon>
        <taxon>Nitrospinota/Tectimicrobiota group</taxon>
        <taxon>Nitrospinota</taxon>
        <taxon>Nitrospinia</taxon>
        <taxon>Nitrospinales</taxon>
        <taxon>Nitrospinaceae</taxon>
        <taxon>Nitrospina</taxon>
    </lineage>
</organism>
<evidence type="ECO:0000313" key="3">
    <source>
        <dbReference type="Proteomes" id="UP000011704"/>
    </source>
</evidence>
<dbReference type="InterPro" id="IPR011335">
    <property type="entry name" value="Restrct_endonuc-II-like"/>
</dbReference>
<dbReference type="SUPFAM" id="SSF52980">
    <property type="entry name" value="Restriction endonuclease-like"/>
    <property type="match status" value="1"/>
</dbReference>
<evidence type="ECO:0000313" key="2">
    <source>
        <dbReference type="EMBL" id="CCQ89520.1"/>
    </source>
</evidence>
<sequence length="84" mass="9434">MQDETPVVGGKYLALCIINPPYNLVDAMKVKGFLDSVRGEGAARGIIITTGYFSDDAYRQIEEEPVELVNVHSFLKYLKSFDIY</sequence>
<dbReference type="Proteomes" id="UP000011704">
    <property type="component" value="Unassembled WGS sequence"/>
</dbReference>
<protein>
    <recommendedName>
        <fullName evidence="1">Restriction endonuclease type IV Mrr domain-containing protein</fullName>
    </recommendedName>
</protein>
<dbReference type="InterPro" id="IPR007560">
    <property type="entry name" value="Restrct_endonuc_IV_Mrr"/>
</dbReference>
<gene>
    <name evidence="2" type="ORF">NITGR_1080003</name>
</gene>